<feature type="region of interest" description="Disordered" evidence="1">
    <location>
        <begin position="560"/>
        <end position="584"/>
    </location>
</feature>
<evidence type="ECO:0000256" key="2">
    <source>
        <dbReference type="SAM" id="SignalP"/>
    </source>
</evidence>
<dbReference type="PANTHER" id="PTHR14905">
    <property type="entry name" value="NG37"/>
    <property type="match status" value="1"/>
</dbReference>
<protein>
    <submittedName>
        <fullName evidence="3">Uncharacterized protein</fullName>
    </submittedName>
</protein>
<dbReference type="Proteomes" id="UP001221413">
    <property type="component" value="Unassembled WGS sequence"/>
</dbReference>
<dbReference type="Pfam" id="PF07217">
    <property type="entry name" value="Het-C"/>
    <property type="match status" value="1"/>
</dbReference>
<feature type="compositionally biased region" description="Gly residues" evidence="1">
    <location>
        <begin position="931"/>
        <end position="948"/>
    </location>
</feature>
<comment type="caution">
    <text evidence="3">The sequence shown here is derived from an EMBL/GenBank/DDBJ whole genome shotgun (WGS) entry which is preliminary data.</text>
</comment>
<feature type="signal peptide" evidence="2">
    <location>
        <begin position="1"/>
        <end position="25"/>
    </location>
</feature>
<feature type="compositionally biased region" description="Basic and acidic residues" evidence="1">
    <location>
        <begin position="888"/>
        <end position="901"/>
    </location>
</feature>
<keyword evidence="4" id="KW-1185">Reference proteome</keyword>
<dbReference type="InterPro" id="IPR010816">
    <property type="entry name" value="Het-C"/>
</dbReference>
<feature type="region of interest" description="Disordered" evidence="1">
    <location>
        <begin position="669"/>
        <end position="975"/>
    </location>
</feature>
<reference evidence="3" key="1">
    <citation type="submission" date="2023-01" db="EMBL/GenBank/DDBJ databases">
        <title>The chitinases involved in constricting ring structure development in the nematode-trapping fungus Drechslerella dactyloides.</title>
        <authorList>
            <person name="Wang R."/>
            <person name="Zhang L."/>
            <person name="Tang P."/>
            <person name="Li S."/>
            <person name="Liang L."/>
        </authorList>
    </citation>
    <scope>NUCLEOTIDE SEQUENCE</scope>
    <source>
        <strain evidence="3">YMF1.00031</strain>
    </source>
</reference>
<feature type="compositionally biased region" description="Basic and acidic residues" evidence="1">
    <location>
        <begin position="716"/>
        <end position="728"/>
    </location>
</feature>
<accession>A0AAD6IQI4</accession>
<feature type="chain" id="PRO_5042227513" evidence="2">
    <location>
        <begin position="26"/>
        <end position="975"/>
    </location>
</feature>
<feature type="compositionally biased region" description="Polar residues" evidence="1">
    <location>
        <begin position="729"/>
        <end position="742"/>
    </location>
</feature>
<sequence>MPSLTTHVALLGLLCLLFHARPTLAFGAGNVAGVSKVEGVNWRHGDIEDTLLTILLARGVGGKKFDKLTVARVYFGNWLRDYSQAIDVGTVKAVSAEAIRLLLCILGFMTFGYGSKEFEVTADRLGCYRPEDHIDNPKNYADNVDARQYDKRLRGPIDERVELAIDQATGMKNYIANEGCNIMTSAQHVRNLFGRCIELGRQYIRNKNAADFHEALRLLGTGLHCLEDFLAHSNYTELALIELGEKDVFPHVGSRTRMRLQGARGDVFPLVTGTFGGVDFLHSVTGEVSDKLTQNEIEELEGTLQNTSKNDDSVIENLLDSIPDGLFNKGDKKNKMHDIESNAANSQMQNMSVSPRDPEEFTKYVQQVFAQIMPAIEFHDDLIKGISEAIDKLPILPKILEQLEERMSIWTFSIMAPFVVPIIKQVKNELRTGSNEIIESSKNEQHIVFEDDNCTDPTHSMLSKDHFSNVLNEVAGKTASKVVAWVVPQIMSAWDDEGTDVNRLMDRIIRGVLHHPAQRDEGDNEAKEGRRIMFSSIEEWWSQMDRGQKDEYRRKLSRRGVENGENHKEGVHDSGHGCGKPLGMRKNFSGGGTLEDRVASAAADAIVGGVAGGISDFVKAQTGIDLPDANKGGRGGGKYANEVSHAESGGIGGLLGTIGSSILGGFSGDEKHASTSKRHDKDSYTESRTEYGQSGGHSGKAEYSRTKYSGGGETESYTRYDQNEDRRGNTSSYQRTETHQTCGSGGSGYERTERYESSQSYGSGRHESSGGSYGSGRDDSYGGRTSDSYGGRDTESYGGRTADSYGGRTSDSYGGRDTESYGGRTTESYGGRNTDSYGGRQDDDSYGSRGNQSYGSRRDDNEYGSGGTQSHGRRQDNEYGSTTQSYGSRRDDEYGSRRTEDYSGSGNYGSRDDNESGSRGNYGSRRDDNQYGGGDSESRGYGGSYGGDGSEEHRGKKKHHKKDDDDDERRGGYGY</sequence>
<dbReference type="PANTHER" id="PTHR14905:SF11">
    <property type="entry name" value="TINC (EUROFUNG)"/>
    <property type="match status" value="1"/>
</dbReference>
<keyword evidence="2" id="KW-0732">Signal</keyword>
<feature type="compositionally biased region" description="Polar residues" evidence="1">
    <location>
        <begin position="823"/>
        <end position="836"/>
    </location>
</feature>
<name>A0AAD6IQI4_DREDA</name>
<dbReference type="EMBL" id="JAQGDS010000012">
    <property type="protein sequence ID" value="KAJ6256476.1"/>
    <property type="molecule type" value="Genomic_DNA"/>
</dbReference>
<feature type="compositionally biased region" description="Polar residues" evidence="1">
    <location>
        <begin position="878"/>
        <end position="887"/>
    </location>
</feature>
<dbReference type="InterPro" id="IPR052577">
    <property type="entry name" value="VWA7"/>
</dbReference>
<evidence type="ECO:0000313" key="3">
    <source>
        <dbReference type="EMBL" id="KAJ6256476.1"/>
    </source>
</evidence>
<proteinExistence type="predicted"/>
<dbReference type="AlphaFoldDB" id="A0AAD6IQI4"/>
<feature type="compositionally biased region" description="Basic and acidic residues" evidence="1">
    <location>
        <begin position="560"/>
        <end position="575"/>
    </location>
</feature>
<evidence type="ECO:0000313" key="4">
    <source>
        <dbReference type="Proteomes" id="UP001221413"/>
    </source>
</evidence>
<gene>
    <name evidence="3" type="ORF">Dda_8338</name>
</gene>
<feature type="compositionally biased region" description="Basic and acidic residues" evidence="1">
    <location>
        <begin position="669"/>
        <end position="689"/>
    </location>
</feature>
<organism evidence="3 4">
    <name type="scientific">Drechslerella dactyloides</name>
    <name type="common">Nematode-trapping fungus</name>
    <name type="synonym">Arthrobotrys dactyloides</name>
    <dbReference type="NCBI Taxonomy" id="74499"/>
    <lineage>
        <taxon>Eukaryota</taxon>
        <taxon>Fungi</taxon>
        <taxon>Dikarya</taxon>
        <taxon>Ascomycota</taxon>
        <taxon>Pezizomycotina</taxon>
        <taxon>Orbiliomycetes</taxon>
        <taxon>Orbiliales</taxon>
        <taxon>Orbiliaceae</taxon>
        <taxon>Drechslerella</taxon>
    </lineage>
</organism>
<evidence type="ECO:0000256" key="1">
    <source>
        <dbReference type="SAM" id="MobiDB-lite"/>
    </source>
</evidence>